<organism evidence="1 2">
    <name type="scientific">Acaulospora colombiana</name>
    <dbReference type="NCBI Taxonomy" id="27376"/>
    <lineage>
        <taxon>Eukaryota</taxon>
        <taxon>Fungi</taxon>
        <taxon>Fungi incertae sedis</taxon>
        <taxon>Mucoromycota</taxon>
        <taxon>Glomeromycotina</taxon>
        <taxon>Glomeromycetes</taxon>
        <taxon>Diversisporales</taxon>
        <taxon>Acaulosporaceae</taxon>
        <taxon>Acaulospora</taxon>
    </lineage>
</organism>
<sequence length="463" mass="52615">MVRGNSLSDDLKLLVNNPQYSDLEIKCKDGNVLYGNRAILAARSEVFERTLFTRVSETLDKQISFPKIESSHMKIILEYLYTGIVLEKDITADNAFEILHVADFFQLEKLQELISERYKKMCTEEGIGNKSPELLSKAVQLMSPTDDNGTIRYLVDEVAKIPLDSIEFDRLSLQGLQCMLSKRDEKKSFSSSEYSVFRFTVLTAAKSVSHEAFSTLEKRLRPWIEVQEALQTLNNNDLIKKEISTSVSNIIKPIVEYIDFRRIDAEIIAKAIEPLDIISSSKITDSYRHLALKNAPLSPYYGVNIFMWDRNSCGKDLEICNDGRTVYTSNVITSHRCVKVNYPMSRGVYEFHVLNEEDSKYSCFGVCSEGLDFSQFIGYQPYGWALGSNGFIYHNNKNVNVNLKFGKNAKIIVHLDMDNKTVAFSVNGARSPPVTSWNNLPSTLYFVASLKSPGKYRILHPDE</sequence>
<evidence type="ECO:0000313" key="2">
    <source>
        <dbReference type="Proteomes" id="UP000789525"/>
    </source>
</evidence>
<gene>
    <name evidence="1" type="ORF">ACOLOM_LOCUS3080</name>
</gene>
<keyword evidence="2" id="KW-1185">Reference proteome</keyword>
<accession>A0ACA9L504</accession>
<protein>
    <submittedName>
        <fullName evidence="1">1959_t:CDS:1</fullName>
    </submittedName>
</protein>
<evidence type="ECO:0000313" key="1">
    <source>
        <dbReference type="EMBL" id="CAG8507696.1"/>
    </source>
</evidence>
<dbReference type="Proteomes" id="UP000789525">
    <property type="component" value="Unassembled WGS sequence"/>
</dbReference>
<name>A0ACA9L504_9GLOM</name>
<dbReference type="EMBL" id="CAJVPT010004394">
    <property type="protein sequence ID" value="CAG8507696.1"/>
    <property type="molecule type" value="Genomic_DNA"/>
</dbReference>
<proteinExistence type="predicted"/>
<reference evidence="1" key="1">
    <citation type="submission" date="2021-06" db="EMBL/GenBank/DDBJ databases">
        <authorList>
            <person name="Kallberg Y."/>
            <person name="Tangrot J."/>
            <person name="Rosling A."/>
        </authorList>
    </citation>
    <scope>NUCLEOTIDE SEQUENCE</scope>
    <source>
        <strain evidence="1">CL356</strain>
    </source>
</reference>
<comment type="caution">
    <text evidence="1">The sequence shown here is derived from an EMBL/GenBank/DDBJ whole genome shotgun (WGS) entry which is preliminary data.</text>
</comment>